<keyword evidence="3" id="KW-0808">Transferase</keyword>
<evidence type="ECO:0000256" key="1">
    <source>
        <dbReference type="ARBA" id="ARBA00007274"/>
    </source>
</evidence>
<reference evidence="3 4" key="1">
    <citation type="submission" date="2016-10" db="EMBL/GenBank/DDBJ databases">
        <authorList>
            <person name="de Groot N.N."/>
        </authorList>
    </citation>
    <scope>NUCLEOTIDE SEQUENCE [LARGE SCALE GENOMIC DNA]</scope>
    <source>
        <strain evidence="3 4">CGMCC 1.10959</strain>
    </source>
</reference>
<dbReference type="GO" id="GO:0016740">
    <property type="term" value="F:transferase activity"/>
    <property type="evidence" value="ECO:0007669"/>
    <property type="project" value="UniProtKB-KW"/>
</dbReference>
<comment type="similarity">
    <text evidence="1">Belongs to the transferase hexapeptide repeat family.</text>
</comment>
<sequence length="259" mass="27746">MNTASTGIGPDVTHGQNVQIEENVRIGRGTVLSDTGAQPIILRAGVQIGAGAVIAAGVEIGRGAQIRDGAVVLNAIPPNAIAEGNPAQVVGYTTALPQDITTFSGGGPGADSNRTGAEILPLEVGNAAIYRMPQVLEASRGNLTVGEIERDLPFLPKRYFAVYDVPSAKLRGEHAHRACHQFLICMSGSCRALLDDGENRQEVVLSRPDIGLYLPPMIWGTQYDYTRDAVLLVFASHAYDNADYIRDYETFRTELDAAR</sequence>
<feature type="domain" description="Sugar 3,4-ketoisomerase QdtA cupin" evidence="2">
    <location>
        <begin position="127"/>
        <end position="253"/>
    </location>
</feature>
<dbReference type="CDD" id="cd20292">
    <property type="entry name" value="cupin_QdtA-like"/>
    <property type="match status" value="1"/>
</dbReference>
<dbReference type="SUPFAM" id="SSF51182">
    <property type="entry name" value="RmlC-like cupins"/>
    <property type="match status" value="1"/>
</dbReference>
<proteinExistence type="inferred from homology"/>
<evidence type="ECO:0000259" key="2">
    <source>
        <dbReference type="Pfam" id="PF05523"/>
    </source>
</evidence>
<name>A0A1I7DM49_9RHOB</name>
<protein>
    <submittedName>
        <fullName evidence="3">Transferase hexapeptide (Six repeat-containing protein)</fullName>
    </submittedName>
</protein>
<dbReference type="InterPro" id="IPR050179">
    <property type="entry name" value="Trans_hexapeptide_repeat"/>
</dbReference>
<dbReference type="OrthoDB" id="9815592at2"/>
<dbReference type="InterPro" id="IPR014710">
    <property type="entry name" value="RmlC-like_jellyroll"/>
</dbReference>
<dbReference type="InterPro" id="IPR011004">
    <property type="entry name" value="Trimer_LpxA-like_sf"/>
</dbReference>
<dbReference type="Pfam" id="PF00132">
    <property type="entry name" value="Hexapep"/>
    <property type="match status" value="1"/>
</dbReference>
<dbReference type="Gene3D" id="2.160.10.10">
    <property type="entry name" value="Hexapeptide repeat proteins"/>
    <property type="match status" value="1"/>
</dbReference>
<dbReference type="RefSeq" id="WP_027260220.1">
    <property type="nucleotide sequence ID" value="NZ_FPAW01000030.1"/>
</dbReference>
<dbReference type="Proteomes" id="UP000182466">
    <property type="component" value="Unassembled WGS sequence"/>
</dbReference>
<evidence type="ECO:0000313" key="3">
    <source>
        <dbReference type="EMBL" id="SFU12675.1"/>
    </source>
</evidence>
<organism evidence="3 4">
    <name type="scientific">Sedimentitalea nanhaiensis</name>
    <dbReference type="NCBI Taxonomy" id="999627"/>
    <lineage>
        <taxon>Bacteria</taxon>
        <taxon>Pseudomonadati</taxon>
        <taxon>Pseudomonadota</taxon>
        <taxon>Alphaproteobacteria</taxon>
        <taxon>Rhodobacterales</taxon>
        <taxon>Paracoccaceae</taxon>
        <taxon>Sedimentitalea</taxon>
    </lineage>
</organism>
<dbReference type="EMBL" id="FPAW01000030">
    <property type="protein sequence ID" value="SFU12675.1"/>
    <property type="molecule type" value="Genomic_DNA"/>
</dbReference>
<dbReference type="PANTHER" id="PTHR43300:SF10">
    <property type="entry name" value="2,3,4,5-TETRAHYDROPYRIDINE-2,6-DICARBOXYLATE N-ACETYLTRANSFERASE"/>
    <property type="match status" value="1"/>
</dbReference>
<dbReference type="AlphaFoldDB" id="A0A1I7DM49"/>
<evidence type="ECO:0000313" key="4">
    <source>
        <dbReference type="Proteomes" id="UP000182466"/>
    </source>
</evidence>
<dbReference type="InterPro" id="IPR011051">
    <property type="entry name" value="RmlC_Cupin_sf"/>
</dbReference>
<dbReference type="InterPro" id="IPR008894">
    <property type="entry name" value="QdtA_cupin_dom"/>
</dbReference>
<keyword evidence="4" id="KW-1185">Reference proteome</keyword>
<dbReference type="STRING" id="999627.SAMN05216236_13037"/>
<dbReference type="SUPFAM" id="SSF51161">
    <property type="entry name" value="Trimeric LpxA-like enzymes"/>
    <property type="match status" value="1"/>
</dbReference>
<accession>A0A1I7DM49</accession>
<dbReference type="Pfam" id="PF05523">
    <property type="entry name" value="FdtA"/>
    <property type="match status" value="1"/>
</dbReference>
<gene>
    <name evidence="3" type="ORF">SAMN05216236_13037</name>
</gene>
<dbReference type="PANTHER" id="PTHR43300">
    <property type="entry name" value="ACETYLTRANSFERASE"/>
    <property type="match status" value="1"/>
</dbReference>
<dbReference type="InterPro" id="IPR001451">
    <property type="entry name" value="Hexapep"/>
</dbReference>
<dbReference type="Gene3D" id="2.60.120.10">
    <property type="entry name" value="Jelly Rolls"/>
    <property type="match status" value="1"/>
</dbReference>